<keyword evidence="3" id="KW-1185">Reference proteome</keyword>
<protein>
    <submittedName>
        <fullName evidence="2">Uncharacterized protein</fullName>
    </submittedName>
</protein>
<dbReference type="Proteomes" id="UP000074108">
    <property type="component" value="Unassembled WGS sequence"/>
</dbReference>
<feature type="transmembrane region" description="Helical" evidence="1">
    <location>
        <begin position="129"/>
        <end position="150"/>
    </location>
</feature>
<reference evidence="2 3" key="1">
    <citation type="journal article" date="2016" name="Front. Microbiol.">
        <title>Microevolution Analysis of Bacillus coahuilensis Unveils Differences in Phosphorus Acquisition Strategies and Their Regulation.</title>
        <authorList>
            <person name="Gomez-Lunar Z."/>
            <person name="Hernandez-Gonzalez I."/>
            <person name="Rodriguez-Torres M.D."/>
            <person name="Souza V."/>
            <person name="Olmedo-Alvarez G."/>
        </authorList>
    </citation>
    <scope>NUCLEOTIDE SEQUENCE [LARGE SCALE GENOMIC DNA]</scope>
    <source>
        <strain evidence="3">p1.1.43</strain>
    </source>
</reference>
<evidence type="ECO:0000313" key="2">
    <source>
        <dbReference type="EMBL" id="KUP06589.1"/>
    </source>
</evidence>
<proteinExistence type="predicted"/>
<feature type="transmembrane region" description="Helical" evidence="1">
    <location>
        <begin position="77"/>
        <end position="96"/>
    </location>
</feature>
<dbReference type="OrthoDB" id="2965169at2"/>
<gene>
    <name evidence="2" type="ORF">Q75_08705</name>
</gene>
<feature type="transmembrane region" description="Helical" evidence="1">
    <location>
        <begin position="44"/>
        <end position="65"/>
    </location>
</feature>
<organism evidence="2 3">
    <name type="scientific">Bacillus coahuilensis p1.1.43</name>
    <dbReference type="NCBI Taxonomy" id="1150625"/>
    <lineage>
        <taxon>Bacteria</taxon>
        <taxon>Bacillati</taxon>
        <taxon>Bacillota</taxon>
        <taxon>Bacilli</taxon>
        <taxon>Bacillales</taxon>
        <taxon>Bacillaceae</taxon>
        <taxon>Bacillus</taxon>
    </lineage>
</organism>
<dbReference type="Pfam" id="PF24124">
    <property type="entry name" value="YphA"/>
    <property type="match status" value="1"/>
</dbReference>
<accession>A0A147K8Q6</accession>
<evidence type="ECO:0000313" key="3">
    <source>
        <dbReference type="Proteomes" id="UP000074108"/>
    </source>
</evidence>
<name>A0A147K8Q6_9BACI</name>
<sequence length="204" mass="23521">MNGYYFFVCCWALFIYSTFLMEKQSSHRIGLAVSSLIAIIVSPLYIYIGSIQISWSSFIILFYFLLRLKDMYLKEKLYILITSIGLSMLYSGLHLIELYDPVMIMINRDLFYILVCVSYGLILFSISEWASCLCTLYIGSFIGEIVIYYVLNSLGFQYVVADMSYLDILSVCLILLASTGKIAEIMKELTHHILTNKENTAYYE</sequence>
<dbReference type="STRING" id="1150625.Q75_08705"/>
<evidence type="ECO:0000256" key="1">
    <source>
        <dbReference type="SAM" id="Phobius"/>
    </source>
</evidence>
<dbReference type="EMBL" id="LDYG01000028">
    <property type="protein sequence ID" value="KUP06589.1"/>
    <property type="molecule type" value="Genomic_DNA"/>
</dbReference>
<keyword evidence="1" id="KW-0812">Transmembrane</keyword>
<dbReference type="RefSeq" id="WP_059351110.1">
    <property type="nucleotide sequence ID" value="NZ_LDYG01000028.1"/>
</dbReference>
<feature type="transmembrane region" description="Helical" evidence="1">
    <location>
        <begin position="102"/>
        <end position="122"/>
    </location>
</feature>
<dbReference type="AlphaFoldDB" id="A0A147K8Q6"/>
<keyword evidence="1" id="KW-0472">Membrane</keyword>
<dbReference type="PATRIC" id="fig|1150625.3.peg.1843"/>
<dbReference type="InterPro" id="IPR014617">
    <property type="entry name" value="YphA_Bacsu"/>
</dbReference>
<comment type="caution">
    <text evidence="2">The sequence shown here is derived from an EMBL/GenBank/DDBJ whole genome shotgun (WGS) entry which is preliminary data.</text>
</comment>
<keyword evidence="1" id="KW-1133">Transmembrane helix</keyword>